<feature type="region of interest" description="Disordered" evidence="1">
    <location>
        <begin position="241"/>
        <end position="277"/>
    </location>
</feature>
<evidence type="ECO:0000256" key="1">
    <source>
        <dbReference type="SAM" id="MobiDB-lite"/>
    </source>
</evidence>
<comment type="caution">
    <text evidence="3">The sequence shown here is derived from an EMBL/GenBank/DDBJ whole genome shotgun (WGS) entry which is preliminary data.</text>
</comment>
<name>A0AA88SQJ2_CHASR</name>
<protein>
    <submittedName>
        <fullName evidence="3">Uncharacterized protein</fullName>
    </submittedName>
</protein>
<keyword evidence="2" id="KW-0472">Membrane</keyword>
<sequence>MHRQEAGRETRGPCQPEGTRVSQPRGSPDPERCWLRPVMLVYDGPTPPHPYLTQVDGTAGGAAGIEPVFSSSLRSPAREFGSSSPGGRSGSGVRGAAQPGPVQLRRERPWEPRWLRQERDALGAMTAPARERCRGSRDSSGASEAVGSAIGTVGATTAPAKETPWEQGQLRRDRCSPARAGQERCQRRRGSCTAGTVVIVVAVGFGATSVGVISWSRLVEQCCRLGSWRQFGWAPLDHRLEGEPEKTDYGSPDVVPGGRDWSLDRRPDEELSSPNRN</sequence>
<keyword evidence="2" id="KW-0812">Transmembrane</keyword>
<keyword evidence="2" id="KW-1133">Transmembrane helix</keyword>
<dbReference type="EMBL" id="JAUPFM010000009">
    <property type="protein sequence ID" value="KAK2841749.1"/>
    <property type="molecule type" value="Genomic_DNA"/>
</dbReference>
<dbReference type="AlphaFoldDB" id="A0AA88SQJ2"/>
<feature type="region of interest" description="Disordered" evidence="1">
    <location>
        <begin position="1"/>
        <end position="32"/>
    </location>
</feature>
<feature type="transmembrane region" description="Helical" evidence="2">
    <location>
        <begin position="194"/>
        <end position="215"/>
    </location>
</feature>
<evidence type="ECO:0000313" key="4">
    <source>
        <dbReference type="Proteomes" id="UP001187415"/>
    </source>
</evidence>
<dbReference type="Proteomes" id="UP001187415">
    <property type="component" value="Unassembled WGS sequence"/>
</dbReference>
<accession>A0AA88SQJ2</accession>
<proteinExistence type="predicted"/>
<evidence type="ECO:0000313" key="3">
    <source>
        <dbReference type="EMBL" id="KAK2841749.1"/>
    </source>
</evidence>
<gene>
    <name evidence="3" type="ORF">Q5P01_011949</name>
</gene>
<organism evidence="3 4">
    <name type="scientific">Channa striata</name>
    <name type="common">Snakehead murrel</name>
    <name type="synonym">Ophicephalus striatus</name>
    <dbReference type="NCBI Taxonomy" id="64152"/>
    <lineage>
        <taxon>Eukaryota</taxon>
        <taxon>Metazoa</taxon>
        <taxon>Chordata</taxon>
        <taxon>Craniata</taxon>
        <taxon>Vertebrata</taxon>
        <taxon>Euteleostomi</taxon>
        <taxon>Actinopterygii</taxon>
        <taxon>Neopterygii</taxon>
        <taxon>Teleostei</taxon>
        <taxon>Neoteleostei</taxon>
        <taxon>Acanthomorphata</taxon>
        <taxon>Anabantaria</taxon>
        <taxon>Anabantiformes</taxon>
        <taxon>Channoidei</taxon>
        <taxon>Channidae</taxon>
        <taxon>Channa</taxon>
    </lineage>
</organism>
<feature type="region of interest" description="Disordered" evidence="1">
    <location>
        <begin position="121"/>
        <end position="187"/>
    </location>
</feature>
<feature type="compositionally biased region" description="Basic and acidic residues" evidence="1">
    <location>
        <begin position="1"/>
        <end position="11"/>
    </location>
</feature>
<feature type="compositionally biased region" description="Basic and acidic residues" evidence="1">
    <location>
        <begin position="169"/>
        <end position="185"/>
    </location>
</feature>
<evidence type="ECO:0000256" key="2">
    <source>
        <dbReference type="SAM" id="Phobius"/>
    </source>
</evidence>
<keyword evidence="4" id="KW-1185">Reference proteome</keyword>
<reference evidence="3" key="1">
    <citation type="submission" date="2023-07" db="EMBL/GenBank/DDBJ databases">
        <title>Chromosome-level Genome Assembly of Striped Snakehead (Channa striata).</title>
        <authorList>
            <person name="Liu H."/>
        </authorList>
    </citation>
    <scope>NUCLEOTIDE SEQUENCE</scope>
    <source>
        <strain evidence="3">Gz</strain>
        <tissue evidence="3">Muscle</tissue>
    </source>
</reference>
<feature type="region of interest" description="Disordered" evidence="1">
    <location>
        <begin position="73"/>
        <end position="109"/>
    </location>
</feature>